<evidence type="ECO:0000313" key="1">
    <source>
        <dbReference type="EMBL" id="KII69303.1"/>
    </source>
</evidence>
<name>A0A0C2JIW3_THEKT</name>
<protein>
    <submittedName>
        <fullName evidence="1">Uncharacterized protein</fullName>
    </submittedName>
</protein>
<gene>
    <name evidence="1" type="ORF">RF11_13791</name>
</gene>
<dbReference type="EMBL" id="JWZT01002471">
    <property type="protein sequence ID" value="KII69303.1"/>
    <property type="molecule type" value="Genomic_DNA"/>
</dbReference>
<organism evidence="1 2">
    <name type="scientific">Thelohanellus kitauei</name>
    <name type="common">Myxosporean</name>
    <dbReference type="NCBI Taxonomy" id="669202"/>
    <lineage>
        <taxon>Eukaryota</taxon>
        <taxon>Metazoa</taxon>
        <taxon>Cnidaria</taxon>
        <taxon>Myxozoa</taxon>
        <taxon>Myxosporea</taxon>
        <taxon>Bivalvulida</taxon>
        <taxon>Platysporina</taxon>
        <taxon>Myxobolidae</taxon>
        <taxon>Thelohanellus</taxon>
    </lineage>
</organism>
<sequence>MKITYQFENVSTPVVYNLRPEGHIRAAASLYVVREDQFEIQILIFESHFFRTLSNSICCPLLKKVVHDRSTLMIASSLSNDNNKLVTHLNWIYHFVDYFAY</sequence>
<evidence type="ECO:0000313" key="2">
    <source>
        <dbReference type="Proteomes" id="UP000031668"/>
    </source>
</evidence>
<dbReference type="AlphaFoldDB" id="A0A0C2JIW3"/>
<accession>A0A0C2JIW3</accession>
<dbReference type="Proteomes" id="UP000031668">
    <property type="component" value="Unassembled WGS sequence"/>
</dbReference>
<reference evidence="1 2" key="1">
    <citation type="journal article" date="2014" name="Genome Biol. Evol.">
        <title>The genome of the myxosporean Thelohanellus kitauei shows adaptations to nutrient acquisition within its fish host.</title>
        <authorList>
            <person name="Yang Y."/>
            <person name="Xiong J."/>
            <person name="Zhou Z."/>
            <person name="Huo F."/>
            <person name="Miao W."/>
            <person name="Ran C."/>
            <person name="Liu Y."/>
            <person name="Zhang J."/>
            <person name="Feng J."/>
            <person name="Wang M."/>
            <person name="Wang M."/>
            <person name="Wang L."/>
            <person name="Yao B."/>
        </authorList>
    </citation>
    <scope>NUCLEOTIDE SEQUENCE [LARGE SCALE GENOMIC DNA]</scope>
    <source>
        <strain evidence="1">Wuqing</strain>
    </source>
</reference>
<proteinExistence type="predicted"/>
<comment type="caution">
    <text evidence="1">The sequence shown here is derived from an EMBL/GenBank/DDBJ whole genome shotgun (WGS) entry which is preliminary data.</text>
</comment>
<keyword evidence="2" id="KW-1185">Reference proteome</keyword>